<dbReference type="AlphaFoldDB" id="A0A7G5E435"/>
<name>A0A7G5E435_9SPHI</name>
<dbReference type="RefSeq" id="WP_182329706.1">
    <property type="nucleotide sequence ID" value="NZ_CP058555.1"/>
</dbReference>
<proteinExistence type="predicted"/>
<organism evidence="1 2">
    <name type="scientific">Sphingobacterium paramultivorum</name>
    <dbReference type="NCBI Taxonomy" id="2886510"/>
    <lineage>
        <taxon>Bacteria</taxon>
        <taxon>Pseudomonadati</taxon>
        <taxon>Bacteroidota</taxon>
        <taxon>Sphingobacteriia</taxon>
        <taxon>Sphingobacteriales</taxon>
        <taxon>Sphingobacteriaceae</taxon>
        <taxon>Sphingobacterium</taxon>
    </lineage>
</organism>
<evidence type="ECO:0000313" key="2">
    <source>
        <dbReference type="Proteomes" id="UP000515450"/>
    </source>
</evidence>
<reference evidence="1 2" key="1">
    <citation type="journal article" date="2020" name="G3 (Bethesda)">
        <title>CeMbio - The Caenorhabditis elegans Microbiome Resource.</title>
        <authorList>
            <person name="Dirksen P."/>
            <person name="Assie A."/>
            <person name="Zimmermann J."/>
            <person name="Zhang F."/>
            <person name="Tietje A.M."/>
            <person name="Marsh S.A."/>
            <person name="Felix M.A."/>
            <person name="Shapira M."/>
            <person name="Kaleta C."/>
            <person name="Schulenburg H."/>
            <person name="Samuel B."/>
        </authorList>
    </citation>
    <scope>NUCLEOTIDE SEQUENCE [LARGE SCALE GENOMIC DNA]</scope>
    <source>
        <strain evidence="1 2">BIGb0170</strain>
    </source>
</reference>
<keyword evidence="2" id="KW-1185">Reference proteome</keyword>
<dbReference type="Proteomes" id="UP000515450">
    <property type="component" value="Chromosome"/>
</dbReference>
<accession>A0A7G5E435</accession>
<dbReference type="EMBL" id="CP058555">
    <property type="protein sequence ID" value="QMV68760.1"/>
    <property type="molecule type" value="Genomic_DNA"/>
</dbReference>
<protein>
    <submittedName>
        <fullName evidence="1">Uncharacterized protein</fullName>
    </submittedName>
</protein>
<gene>
    <name evidence="1" type="ORF">HS960_14340</name>
</gene>
<sequence length="104" mass="12014">MLKKLPLYAKPNHVFLFEDNGVKKIGAIWFVAKLDGFTQDELSMITDILYRYLELNYSDSFEVATNFCIAFDVTTINILSYAQLGNKRIKSPLIELVNEINQYI</sequence>
<evidence type="ECO:0000313" key="1">
    <source>
        <dbReference type="EMBL" id="QMV68760.1"/>
    </source>
</evidence>